<dbReference type="InterPro" id="IPR003594">
    <property type="entry name" value="HATPase_dom"/>
</dbReference>
<organism evidence="2 3">
    <name type="scientific">Malus baccata</name>
    <name type="common">Siberian crab apple</name>
    <name type="synonym">Pyrus baccata</name>
    <dbReference type="NCBI Taxonomy" id="106549"/>
    <lineage>
        <taxon>Eukaryota</taxon>
        <taxon>Viridiplantae</taxon>
        <taxon>Streptophyta</taxon>
        <taxon>Embryophyta</taxon>
        <taxon>Tracheophyta</taxon>
        <taxon>Spermatophyta</taxon>
        <taxon>Magnoliopsida</taxon>
        <taxon>eudicotyledons</taxon>
        <taxon>Gunneridae</taxon>
        <taxon>Pentapetalae</taxon>
        <taxon>rosids</taxon>
        <taxon>fabids</taxon>
        <taxon>Rosales</taxon>
        <taxon>Rosaceae</taxon>
        <taxon>Amygdaloideae</taxon>
        <taxon>Maleae</taxon>
        <taxon>Malus</taxon>
    </lineage>
</organism>
<dbReference type="AlphaFoldDB" id="A0A540MAT3"/>
<dbReference type="GO" id="GO:0046872">
    <property type="term" value="F:metal ion binding"/>
    <property type="evidence" value="ECO:0007669"/>
    <property type="project" value="UniProtKB-KW"/>
</dbReference>
<comment type="caution">
    <text evidence="2">The sequence shown here is derived from an EMBL/GenBank/DDBJ whole genome shotgun (WGS) entry which is preliminary data.</text>
</comment>
<dbReference type="GO" id="GO:0005524">
    <property type="term" value="F:ATP binding"/>
    <property type="evidence" value="ECO:0007669"/>
    <property type="project" value="UniProtKB-KW"/>
</dbReference>
<dbReference type="PANTHER" id="PTHR24423:SF615">
    <property type="entry name" value="ETHYLENE RECEPTOR 1"/>
    <property type="match status" value="1"/>
</dbReference>
<keyword evidence="3" id="KW-1185">Reference proteome</keyword>
<feature type="domain" description="Histidine kinase" evidence="1">
    <location>
        <begin position="155"/>
        <end position="257"/>
    </location>
</feature>
<dbReference type="GO" id="GO:0038199">
    <property type="term" value="F:ethylene receptor activity"/>
    <property type="evidence" value="ECO:0007669"/>
    <property type="project" value="TreeGrafter"/>
</dbReference>
<dbReference type="PROSITE" id="PS50109">
    <property type="entry name" value="HIS_KIN"/>
    <property type="match status" value="1"/>
</dbReference>
<dbReference type="GO" id="GO:0005783">
    <property type="term" value="C:endoplasmic reticulum"/>
    <property type="evidence" value="ECO:0007669"/>
    <property type="project" value="TreeGrafter"/>
</dbReference>
<dbReference type="STRING" id="106549.A0A540MAT3"/>
<dbReference type="Pfam" id="PF02518">
    <property type="entry name" value="HATPase_c"/>
    <property type="match status" value="1"/>
</dbReference>
<dbReference type="InterPro" id="IPR036890">
    <property type="entry name" value="HATPase_C_sf"/>
</dbReference>
<dbReference type="EMBL" id="VIEB01000304">
    <property type="protein sequence ID" value="TQD95864.1"/>
    <property type="molecule type" value="Genomic_DNA"/>
</dbReference>
<dbReference type="SUPFAM" id="SSF55874">
    <property type="entry name" value="ATPase domain of HSP90 chaperone/DNA topoisomerase II/histidine kinase"/>
    <property type="match status" value="1"/>
</dbReference>
<proteinExistence type="predicted"/>
<protein>
    <recommendedName>
        <fullName evidence="1">Histidine kinase domain-containing protein</fullName>
    </recommendedName>
</protein>
<dbReference type="Proteomes" id="UP000315295">
    <property type="component" value="Unassembled WGS sequence"/>
</dbReference>
<gene>
    <name evidence="2" type="ORF">C1H46_018502</name>
</gene>
<dbReference type="FunFam" id="3.30.565.10:FF:000030">
    <property type="entry name" value="Ethylene receptor 1"/>
    <property type="match status" value="1"/>
</dbReference>
<evidence type="ECO:0000313" key="3">
    <source>
        <dbReference type="Proteomes" id="UP000315295"/>
    </source>
</evidence>
<dbReference type="Gene3D" id="3.30.565.10">
    <property type="entry name" value="Histidine kinase-like ATPase, C-terminal domain"/>
    <property type="match status" value="1"/>
</dbReference>
<reference evidence="2 3" key="1">
    <citation type="journal article" date="2019" name="G3 (Bethesda)">
        <title>Sequencing of a Wild Apple (Malus baccata) Genome Unravels the Differences Between Cultivated and Wild Apple Species Regarding Disease Resistance and Cold Tolerance.</title>
        <authorList>
            <person name="Chen X."/>
        </authorList>
    </citation>
    <scope>NUCLEOTIDE SEQUENCE [LARGE SCALE GENOMIC DNA]</scope>
    <source>
        <strain evidence="3">cv. Shandingzi</strain>
        <tissue evidence="2">Leaves</tissue>
    </source>
</reference>
<evidence type="ECO:0000313" key="2">
    <source>
        <dbReference type="EMBL" id="TQD95864.1"/>
    </source>
</evidence>
<dbReference type="InterPro" id="IPR005467">
    <property type="entry name" value="His_kinase_dom"/>
</dbReference>
<dbReference type="GO" id="GO:0051740">
    <property type="term" value="F:ethylene binding"/>
    <property type="evidence" value="ECO:0007669"/>
    <property type="project" value="TreeGrafter"/>
</dbReference>
<dbReference type="SMART" id="SM00387">
    <property type="entry name" value="HATPase_c"/>
    <property type="match status" value="1"/>
</dbReference>
<dbReference type="PANTHER" id="PTHR24423">
    <property type="entry name" value="TWO-COMPONENT SENSOR HISTIDINE KINASE"/>
    <property type="match status" value="1"/>
</dbReference>
<evidence type="ECO:0000259" key="1">
    <source>
        <dbReference type="PROSITE" id="PS50109"/>
    </source>
</evidence>
<sequence length="349" mass="38152">MVQLAAFDPFESALDALNQCNSVSEAARLRQHAGKHIPGEVVAVRVPLLHLSNFQINDWPELSTKRYSLMVLMLPSDSARQWHVHELELVEVVAHQVVMNFSWNQVQTKLAYPNQASGCYVGSSSCIAFPGISLAVKVVAGKADIAADLSVYAIGDEKRLMPIILNVVGNAVKFSKEGSISITAYVAKSESLRDFRAPDFFPVQSDNHFYPRVQVKDSGSGINPQDIPNLFTKFPQTQTLASQNSGGSGLGLAICKRPGIDGYELAVCIHEKFTKRHERPVLVALTGSIDKMTKENCMRRQEHYSSRGKISRENGKLKASSSDCGIAYTERGVVAHNKARAMGDHGAGL</sequence>
<accession>A0A540MAT3</accession>
<dbReference type="GO" id="GO:0016301">
    <property type="term" value="F:kinase activity"/>
    <property type="evidence" value="ECO:0007669"/>
    <property type="project" value="UniProtKB-KW"/>
</dbReference>
<name>A0A540MAT3_MALBA</name>